<dbReference type="EMBL" id="QRBI01000116">
    <property type="protein sequence ID" value="RMC08884.1"/>
    <property type="molecule type" value="Genomic_DNA"/>
</dbReference>
<keyword evidence="3" id="KW-1185">Reference proteome</keyword>
<evidence type="ECO:0000313" key="2">
    <source>
        <dbReference type="EMBL" id="RMC08884.1"/>
    </source>
</evidence>
<evidence type="ECO:0000256" key="1">
    <source>
        <dbReference type="SAM" id="MobiDB-lite"/>
    </source>
</evidence>
<organism evidence="2 3">
    <name type="scientific">Hirundo rustica rustica</name>
    <dbReference type="NCBI Taxonomy" id="333673"/>
    <lineage>
        <taxon>Eukaryota</taxon>
        <taxon>Metazoa</taxon>
        <taxon>Chordata</taxon>
        <taxon>Craniata</taxon>
        <taxon>Vertebrata</taxon>
        <taxon>Euteleostomi</taxon>
        <taxon>Archelosauria</taxon>
        <taxon>Archosauria</taxon>
        <taxon>Dinosauria</taxon>
        <taxon>Saurischia</taxon>
        <taxon>Theropoda</taxon>
        <taxon>Coelurosauria</taxon>
        <taxon>Aves</taxon>
        <taxon>Neognathae</taxon>
        <taxon>Neoaves</taxon>
        <taxon>Telluraves</taxon>
        <taxon>Australaves</taxon>
        <taxon>Passeriformes</taxon>
        <taxon>Sylvioidea</taxon>
        <taxon>Hirundinidae</taxon>
        <taxon>Hirundo</taxon>
    </lineage>
</organism>
<dbReference type="STRING" id="333673.A0A3M0KCD3"/>
<gene>
    <name evidence="2" type="ORF">DUI87_13878</name>
</gene>
<sequence>MEMEPSKPRAAGEAASLDLILTPGVQETAEEAAKEQETAISETNPDNCVLNKPESSEVEEKLSDSKTELQVLLPTESCYAKPKKKQGANQQKK</sequence>
<protein>
    <submittedName>
        <fullName evidence="2">Uncharacterized protein</fullName>
    </submittedName>
</protein>
<evidence type="ECO:0000313" key="3">
    <source>
        <dbReference type="Proteomes" id="UP000269221"/>
    </source>
</evidence>
<proteinExistence type="predicted"/>
<dbReference type="AlphaFoldDB" id="A0A3M0KCD3"/>
<dbReference type="Proteomes" id="UP000269221">
    <property type="component" value="Unassembled WGS sequence"/>
</dbReference>
<feature type="compositionally biased region" description="Basic and acidic residues" evidence="1">
    <location>
        <begin position="54"/>
        <end position="67"/>
    </location>
</feature>
<accession>A0A3M0KCD3</accession>
<name>A0A3M0KCD3_HIRRU</name>
<comment type="caution">
    <text evidence="2">The sequence shown here is derived from an EMBL/GenBank/DDBJ whole genome shotgun (WGS) entry which is preliminary data.</text>
</comment>
<reference evidence="2 3" key="1">
    <citation type="submission" date="2018-07" db="EMBL/GenBank/DDBJ databases">
        <title>A high quality draft genome assembly of the barn swallow (H. rustica rustica).</title>
        <authorList>
            <person name="Formenti G."/>
            <person name="Chiara M."/>
            <person name="Poveda L."/>
            <person name="Francoijs K.-J."/>
            <person name="Bonisoli-Alquati A."/>
            <person name="Canova L."/>
            <person name="Gianfranceschi L."/>
            <person name="Horner D.S."/>
            <person name="Saino N."/>
        </authorList>
    </citation>
    <scope>NUCLEOTIDE SEQUENCE [LARGE SCALE GENOMIC DNA]</scope>
    <source>
        <strain evidence="2">Chelidonia</strain>
        <tissue evidence="2">Blood</tissue>
    </source>
</reference>
<feature type="region of interest" description="Disordered" evidence="1">
    <location>
        <begin position="28"/>
        <end position="68"/>
    </location>
</feature>